<protein>
    <submittedName>
        <fullName evidence="2">Tryptophan 5-hydroxylase 1</fullName>
    </submittedName>
</protein>
<sequence>MGLRKSSCPTISGKENLTWTISMDDAFVNAFVNEHDCGNKVILKNIGDSIDVDNNIFSFSAQHPSTRANTETTSTKRKKEDATKDKAPKFEIIIGAIDNVATALREENELFKDMYCRKVFPISGEEHGYYSRNAGLILIY</sequence>
<accession>A0A5A7QN93</accession>
<gene>
    <name evidence="2" type="ORF">STAS_23517</name>
</gene>
<organism evidence="2 3">
    <name type="scientific">Striga asiatica</name>
    <name type="common">Asiatic witchweed</name>
    <name type="synonym">Buchnera asiatica</name>
    <dbReference type="NCBI Taxonomy" id="4170"/>
    <lineage>
        <taxon>Eukaryota</taxon>
        <taxon>Viridiplantae</taxon>
        <taxon>Streptophyta</taxon>
        <taxon>Embryophyta</taxon>
        <taxon>Tracheophyta</taxon>
        <taxon>Spermatophyta</taxon>
        <taxon>Magnoliopsida</taxon>
        <taxon>eudicotyledons</taxon>
        <taxon>Gunneridae</taxon>
        <taxon>Pentapetalae</taxon>
        <taxon>asterids</taxon>
        <taxon>lamiids</taxon>
        <taxon>Lamiales</taxon>
        <taxon>Orobanchaceae</taxon>
        <taxon>Buchnereae</taxon>
        <taxon>Striga</taxon>
    </lineage>
</organism>
<evidence type="ECO:0000313" key="3">
    <source>
        <dbReference type="Proteomes" id="UP000325081"/>
    </source>
</evidence>
<feature type="region of interest" description="Disordered" evidence="1">
    <location>
        <begin position="62"/>
        <end position="83"/>
    </location>
</feature>
<evidence type="ECO:0000256" key="1">
    <source>
        <dbReference type="SAM" id="MobiDB-lite"/>
    </source>
</evidence>
<name>A0A5A7QN93_STRAF</name>
<dbReference type="OrthoDB" id="1424420at2759"/>
<reference evidence="3" key="1">
    <citation type="journal article" date="2019" name="Curr. Biol.">
        <title>Genome Sequence of Striga asiatica Provides Insight into the Evolution of Plant Parasitism.</title>
        <authorList>
            <person name="Yoshida S."/>
            <person name="Kim S."/>
            <person name="Wafula E.K."/>
            <person name="Tanskanen J."/>
            <person name="Kim Y.M."/>
            <person name="Honaas L."/>
            <person name="Yang Z."/>
            <person name="Spallek T."/>
            <person name="Conn C.E."/>
            <person name="Ichihashi Y."/>
            <person name="Cheong K."/>
            <person name="Cui S."/>
            <person name="Der J.P."/>
            <person name="Gundlach H."/>
            <person name="Jiao Y."/>
            <person name="Hori C."/>
            <person name="Ishida J.K."/>
            <person name="Kasahara H."/>
            <person name="Kiba T."/>
            <person name="Kim M.S."/>
            <person name="Koo N."/>
            <person name="Laohavisit A."/>
            <person name="Lee Y.H."/>
            <person name="Lumba S."/>
            <person name="McCourt P."/>
            <person name="Mortimer J.C."/>
            <person name="Mutuku J.M."/>
            <person name="Nomura T."/>
            <person name="Sasaki-Sekimoto Y."/>
            <person name="Seto Y."/>
            <person name="Wang Y."/>
            <person name="Wakatake T."/>
            <person name="Sakakibara H."/>
            <person name="Demura T."/>
            <person name="Yamaguchi S."/>
            <person name="Yoneyama K."/>
            <person name="Manabe R.I."/>
            <person name="Nelson D.C."/>
            <person name="Schulman A.H."/>
            <person name="Timko M.P."/>
            <person name="dePamphilis C.W."/>
            <person name="Choi D."/>
            <person name="Shirasu K."/>
        </authorList>
    </citation>
    <scope>NUCLEOTIDE SEQUENCE [LARGE SCALE GENOMIC DNA]</scope>
    <source>
        <strain evidence="3">cv. UVA1</strain>
    </source>
</reference>
<dbReference type="Proteomes" id="UP000325081">
    <property type="component" value="Unassembled WGS sequence"/>
</dbReference>
<keyword evidence="3" id="KW-1185">Reference proteome</keyword>
<dbReference type="EMBL" id="BKCP01007515">
    <property type="protein sequence ID" value="GER46476.1"/>
    <property type="molecule type" value="Genomic_DNA"/>
</dbReference>
<evidence type="ECO:0000313" key="2">
    <source>
        <dbReference type="EMBL" id="GER46476.1"/>
    </source>
</evidence>
<proteinExistence type="predicted"/>
<comment type="caution">
    <text evidence="2">The sequence shown here is derived from an EMBL/GenBank/DDBJ whole genome shotgun (WGS) entry which is preliminary data.</text>
</comment>
<feature type="compositionally biased region" description="Polar residues" evidence="1">
    <location>
        <begin position="62"/>
        <end position="73"/>
    </location>
</feature>
<dbReference type="AlphaFoldDB" id="A0A5A7QN93"/>